<accession>A0ABV7UD19</accession>
<name>A0ABV7UD19_9HYPH</name>
<dbReference type="Proteomes" id="UP001595704">
    <property type="component" value="Unassembled WGS sequence"/>
</dbReference>
<evidence type="ECO:0008006" key="4">
    <source>
        <dbReference type="Google" id="ProtNLM"/>
    </source>
</evidence>
<feature type="chain" id="PRO_5045416465" description="Peptidase" evidence="1">
    <location>
        <begin position="22"/>
        <end position="321"/>
    </location>
</feature>
<dbReference type="RefSeq" id="WP_191317608.1">
    <property type="nucleotide sequence ID" value="NZ_BNCG01000001.1"/>
</dbReference>
<keyword evidence="1" id="KW-0732">Signal</keyword>
<keyword evidence="3" id="KW-1185">Reference proteome</keyword>
<proteinExistence type="predicted"/>
<reference evidence="3" key="1">
    <citation type="journal article" date="2019" name="Int. J. Syst. Evol. Microbiol.">
        <title>The Global Catalogue of Microorganisms (GCM) 10K type strain sequencing project: providing services to taxonomists for standard genome sequencing and annotation.</title>
        <authorList>
            <consortium name="The Broad Institute Genomics Platform"/>
            <consortium name="The Broad Institute Genome Sequencing Center for Infectious Disease"/>
            <person name="Wu L."/>
            <person name="Ma J."/>
        </authorList>
    </citation>
    <scope>NUCLEOTIDE SEQUENCE [LARGE SCALE GENOMIC DNA]</scope>
    <source>
        <strain evidence="3">KCTC 42282</strain>
    </source>
</reference>
<dbReference type="EMBL" id="JBHRYC010000023">
    <property type="protein sequence ID" value="MFC3636294.1"/>
    <property type="molecule type" value="Genomic_DNA"/>
</dbReference>
<comment type="caution">
    <text evidence="2">The sequence shown here is derived from an EMBL/GenBank/DDBJ whole genome shotgun (WGS) entry which is preliminary data.</text>
</comment>
<sequence length="321" mass="34933">MAWRWNGRRCFIALVVTSAVAASGSMSLGREATPSYRTSVEAGCRELLPARYALLDRELVRGDLRIRWASAGVHALADQRDGARNGVPDVIDDLMTQLVAARAVYGRGLGLADPLAQKRYQAARAITFFVMDLPRGNGLAFDEITRLPDDKGDGAPCSLAAVVSNRLDFSHNVTGAHELFHLFQYGYAMFKAPWLLEGMARWSEGFFAGAAPPRLAGAAPANCQEATRLRYGASAFWTVRWETAGVTASVPEAAGGARYRNGFRVMAVNGDRGGDRVRADLETLARLSRRTAADMGLPEHDWPEALQKSDRFNGAICAALW</sequence>
<evidence type="ECO:0000313" key="3">
    <source>
        <dbReference type="Proteomes" id="UP001595704"/>
    </source>
</evidence>
<gene>
    <name evidence="2" type="ORF">ACFONL_02695</name>
</gene>
<evidence type="ECO:0000313" key="2">
    <source>
        <dbReference type="EMBL" id="MFC3636294.1"/>
    </source>
</evidence>
<evidence type="ECO:0000256" key="1">
    <source>
        <dbReference type="SAM" id="SignalP"/>
    </source>
</evidence>
<organism evidence="2 3">
    <name type="scientific">Camelimonas fluminis</name>
    <dbReference type="NCBI Taxonomy" id="1576911"/>
    <lineage>
        <taxon>Bacteria</taxon>
        <taxon>Pseudomonadati</taxon>
        <taxon>Pseudomonadota</taxon>
        <taxon>Alphaproteobacteria</taxon>
        <taxon>Hyphomicrobiales</taxon>
        <taxon>Chelatococcaceae</taxon>
        <taxon>Camelimonas</taxon>
    </lineage>
</organism>
<feature type="signal peptide" evidence="1">
    <location>
        <begin position="1"/>
        <end position="21"/>
    </location>
</feature>
<protein>
    <recommendedName>
        <fullName evidence="4">Peptidase</fullName>
    </recommendedName>
</protein>